<sequence>MNNLKILFRCEVWARNGFCGSKTFYGAYIRQTCNASCGCTNITEPLTFCQQLAGRAADVGPFPCPTGVTGINVNGSCCVVPGTPAGSQLTCAAIHGENIGPCTVDATSTFSSCGGSDTCICPDTTALNCQCCRTRPNTKLSCQAVIGAFPPTLTPSPTGPAVQCTSNTQCTALNAQCIEGQCCQF</sequence>
<evidence type="ECO:0000313" key="2">
    <source>
        <dbReference type="WBParaSite" id="ACRNAN_scaffold3141.g22537.t1"/>
    </source>
</evidence>
<dbReference type="WBParaSite" id="ACRNAN_scaffold3141.g22537.t1">
    <property type="protein sequence ID" value="ACRNAN_scaffold3141.g22537.t1"/>
    <property type="gene ID" value="ACRNAN_scaffold3141.g22537"/>
</dbReference>
<protein>
    <submittedName>
        <fullName evidence="2">EB domain-containing protein</fullName>
    </submittedName>
</protein>
<dbReference type="AlphaFoldDB" id="A0A914DPP9"/>
<name>A0A914DPP9_9BILA</name>
<dbReference type="Proteomes" id="UP000887540">
    <property type="component" value="Unplaced"/>
</dbReference>
<evidence type="ECO:0000313" key="1">
    <source>
        <dbReference type="Proteomes" id="UP000887540"/>
    </source>
</evidence>
<keyword evidence="1" id="KW-1185">Reference proteome</keyword>
<accession>A0A914DPP9</accession>
<organism evidence="1 2">
    <name type="scientific">Acrobeloides nanus</name>
    <dbReference type="NCBI Taxonomy" id="290746"/>
    <lineage>
        <taxon>Eukaryota</taxon>
        <taxon>Metazoa</taxon>
        <taxon>Ecdysozoa</taxon>
        <taxon>Nematoda</taxon>
        <taxon>Chromadorea</taxon>
        <taxon>Rhabditida</taxon>
        <taxon>Tylenchina</taxon>
        <taxon>Cephalobomorpha</taxon>
        <taxon>Cephaloboidea</taxon>
        <taxon>Cephalobidae</taxon>
        <taxon>Acrobeloides</taxon>
    </lineage>
</organism>
<reference evidence="2" key="1">
    <citation type="submission" date="2022-11" db="UniProtKB">
        <authorList>
            <consortium name="WormBaseParasite"/>
        </authorList>
    </citation>
    <scope>IDENTIFICATION</scope>
</reference>
<proteinExistence type="predicted"/>